<keyword evidence="1" id="KW-0175">Coiled coil</keyword>
<dbReference type="VEuPathDB" id="VectorBase:MDOMA2_009984"/>
<dbReference type="PANTHER" id="PTHR14633">
    <property type="entry name" value="LITTLE ELONGATION COMPLEX SUBUNIT 2"/>
    <property type="match status" value="1"/>
</dbReference>
<dbReference type="Pfam" id="PF10505">
    <property type="entry name" value="NARG2_C"/>
    <property type="match status" value="1"/>
</dbReference>
<dbReference type="STRING" id="7370.A0A1I8M6T1"/>
<dbReference type="VEuPathDB" id="VectorBase:MDOA001813"/>
<protein>
    <submittedName>
        <fullName evidence="4">Little elongation complex subunit 2</fullName>
    </submittedName>
</protein>
<dbReference type="Proteomes" id="UP001652621">
    <property type="component" value="Unplaced"/>
</dbReference>
<dbReference type="InterPro" id="IPR019535">
    <property type="entry name" value="ICE2_C"/>
</dbReference>
<dbReference type="PANTHER" id="PTHR14633:SF3">
    <property type="entry name" value="LITTLE ELONGATION COMPLEX SUBUNIT 2"/>
    <property type="match status" value="1"/>
</dbReference>
<sequence length="663" mass="78777">MDYNSCPRVNAIFRNQPSYTYFNKSIADPKDNVYLLLHEIESHFMEPQQLADKRCFENVTIVDPRNQKLVTDIVYDYTTTLTTKAFHSPRASCLNGAQHSIGMRVVKARQDGTELAEDDYLIWHRMESKCLKETQQFQKFVYEYNQTNKELIYSPARQLMDLYKQWYGRKAERLLKKCPEVSYNTHLGLPHLRVCKDALKEQWAEIVEVQVDPLVNMLSNKEMNMQNIKRKLEMYCQDFVDSESRREQLEEEAKNDFVKSTEAAEEFPLYFIPFDSLLFLLTAGDYLDLPMEMLLDIKERDTDQKYLVMDLPLPPRQMGWHTWKQVAEQAAMSYLSRISEHQTDKEKENEVFPNSDHNIPYELKTIEEYMESYGQRDKKYCQFSQTNCKWQLKAKEKDLIQSIHTIVPTNLTKDSIKLEYKPTFGCELQTKYELLREWFKLKLLNKTSSTCHRLDVNNFQTLLAESQTLDKLQFQLSTMYHIQIPQLLCNLYEFLNLLTQMPCGHYMLRFNPKFRDKFMLCKPSDEITQNTIHLHQLLKTEPSELLFMAQQSYLPIADNLCSLMHVQHKLIPCTFRPMARWRHEKLQKNEKGNANDFIINDRKCILNKIEKKKKAVEDRLSALRKARKKKTQRENRIKRKLNQNNEEKDLQREIEFDQQIIGS</sequence>
<feature type="domain" description="Little elongation complex subunit 2 C-terminal" evidence="2">
    <location>
        <begin position="415"/>
        <end position="577"/>
    </location>
</feature>
<feature type="coiled-coil region" evidence="1">
    <location>
        <begin position="606"/>
        <end position="643"/>
    </location>
</feature>
<evidence type="ECO:0000256" key="1">
    <source>
        <dbReference type="SAM" id="Coils"/>
    </source>
</evidence>
<dbReference type="OrthoDB" id="6288737at2759"/>
<evidence type="ECO:0000313" key="4">
    <source>
        <dbReference type="RefSeq" id="XP_005180066.2"/>
    </source>
</evidence>
<dbReference type="eggNOG" id="ENOG502QUWA">
    <property type="taxonomic scope" value="Eukaryota"/>
</dbReference>
<proteinExistence type="predicted"/>
<dbReference type="RefSeq" id="XP_005180066.2">
    <property type="nucleotide sequence ID" value="XM_005180009.4"/>
</dbReference>
<name>A0A9J7CNW2_MUSDO</name>
<keyword evidence="3" id="KW-1185">Reference proteome</keyword>
<accession>A0A9J7CNW2</accession>
<dbReference type="GeneID" id="101891630"/>
<evidence type="ECO:0000313" key="3">
    <source>
        <dbReference type="Proteomes" id="UP001652621"/>
    </source>
</evidence>
<organism evidence="3 4">
    <name type="scientific">Musca domestica</name>
    <name type="common">House fly</name>
    <dbReference type="NCBI Taxonomy" id="7370"/>
    <lineage>
        <taxon>Eukaryota</taxon>
        <taxon>Metazoa</taxon>
        <taxon>Ecdysozoa</taxon>
        <taxon>Arthropoda</taxon>
        <taxon>Hexapoda</taxon>
        <taxon>Insecta</taxon>
        <taxon>Pterygota</taxon>
        <taxon>Neoptera</taxon>
        <taxon>Endopterygota</taxon>
        <taxon>Diptera</taxon>
        <taxon>Brachycera</taxon>
        <taxon>Muscomorpha</taxon>
        <taxon>Muscoidea</taxon>
        <taxon>Muscidae</taxon>
        <taxon>Musca</taxon>
    </lineage>
</organism>
<feature type="coiled-coil region" evidence="1">
    <location>
        <begin position="218"/>
        <end position="252"/>
    </location>
</feature>
<evidence type="ECO:0000259" key="2">
    <source>
        <dbReference type="Pfam" id="PF10505"/>
    </source>
</evidence>
<gene>
    <name evidence="4" type="primary">LOC101891630</name>
</gene>
<reference evidence="4" key="1">
    <citation type="submission" date="2025-08" db="UniProtKB">
        <authorList>
            <consortium name="RefSeq"/>
        </authorList>
    </citation>
    <scope>IDENTIFICATION</scope>
    <source>
        <strain evidence="4">Aabys</strain>
        <tissue evidence="4">Whole body</tissue>
    </source>
</reference>